<dbReference type="STRING" id="2070753.A0A3A2ZPM1"/>
<accession>A0A3A2ZPM1</accession>
<feature type="domain" description="Leucine-rich repeat" evidence="1">
    <location>
        <begin position="65"/>
        <end position="394"/>
    </location>
</feature>
<comment type="caution">
    <text evidence="2">The sequence shown here is derived from an EMBL/GenBank/DDBJ whole genome shotgun (WGS) entry which is preliminary data.</text>
</comment>
<dbReference type="InterPro" id="IPR056867">
    <property type="entry name" value="LRR_15"/>
</dbReference>
<dbReference type="Proteomes" id="UP000266188">
    <property type="component" value="Unassembled WGS sequence"/>
</dbReference>
<dbReference type="Pfam" id="PF24969">
    <property type="entry name" value="LRR_15"/>
    <property type="match status" value="1"/>
</dbReference>
<reference evidence="3" key="1">
    <citation type="submission" date="2017-02" db="EMBL/GenBank/DDBJ databases">
        <authorList>
            <person name="Tafer H."/>
            <person name="Lopandic K."/>
        </authorList>
    </citation>
    <scope>NUCLEOTIDE SEQUENCE [LARGE SCALE GENOMIC DNA]</scope>
    <source>
        <strain evidence="3">CBS 366.77</strain>
    </source>
</reference>
<dbReference type="OrthoDB" id="2520703at2759"/>
<protein>
    <recommendedName>
        <fullName evidence="1">Leucine-rich repeat domain-containing protein</fullName>
    </recommendedName>
</protein>
<dbReference type="EMBL" id="MVGC01000090">
    <property type="protein sequence ID" value="RJE24193.1"/>
    <property type="molecule type" value="Genomic_DNA"/>
</dbReference>
<sequence length="464" mass="53439">MAPNLPNEIFILICENIKKRSDKLNLIISCRLFYKLLLPELYRVIPIQCICGRTPKPFDSTFSFTQTILRRPDLARAVRCLYIDVCGEAYCFEPAELGPLDYDKILIKDALAMVSETTEEAEEWEVELADGSIDAWIALSLPFLSRLRSLHFAPYAGLTFINRTLARAAQGLEPFELTPVLTSLEEIYIWQCISDIVSPTVDDILPWFDFPSLKKISGNGVLETGELPIPEGDSSVTELELYASRCGLGMKALIESCQGLKSFKYTHAFPVDNHEPFADSLVHAKDTLEELWLDYFDFKEPQGPVTQNHWIGSLKGFKQLRKLHVRFDNLFTKDPFGEPNQMLAELLPPSIELLSITECIDLQACFAVEQLDILVKDRDTVVPYIKQIQVFAAYTMPVDTDEWEFLSSLKHGCKEGDIEFELREFRRDREDKDRNDAYDEVDSFWVQDYYHAWDYCLYVMPWLR</sequence>
<name>A0A3A2ZPM1_9EURO</name>
<keyword evidence="3" id="KW-1185">Reference proteome</keyword>
<proteinExistence type="predicted"/>
<evidence type="ECO:0000259" key="1">
    <source>
        <dbReference type="Pfam" id="PF24969"/>
    </source>
</evidence>
<evidence type="ECO:0000313" key="3">
    <source>
        <dbReference type="Proteomes" id="UP000266188"/>
    </source>
</evidence>
<dbReference type="Gene3D" id="3.80.10.10">
    <property type="entry name" value="Ribonuclease Inhibitor"/>
    <property type="match status" value="1"/>
</dbReference>
<organism evidence="2 3">
    <name type="scientific">Aspergillus sclerotialis</name>
    <dbReference type="NCBI Taxonomy" id="2070753"/>
    <lineage>
        <taxon>Eukaryota</taxon>
        <taxon>Fungi</taxon>
        <taxon>Dikarya</taxon>
        <taxon>Ascomycota</taxon>
        <taxon>Pezizomycotina</taxon>
        <taxon>Eurotiomycetes</taxon>
        <taxon>Eurotiomycetidae</taxon>
        <taxon>Eurotiales</taxon>
        <taxon>Aspergillaceae</taxon>
        <taxon>Aspergillus</taxon>
        <taxon>Aspergillus subgen. Polypaecilum</taxon>
    </lineage>
</organism>
<evidence type="ECO:0000313" key="2">
    <source>
        <dbReference type="EMBL" id="RJE24193.1"/>
    </source>
</evidence>
<gene>
    <name evidence="2" type="ORF">PHISCL_03460</name>
</gene>
<dbReference type="InterPro" id="IPR032675">
    <property type="entry name" value="LRR_dom_sf"/>
</dbReference>
<dbReference type="AlphaFoldDB" id="A0A3A2ZPM1"/>